<dbReference type="RefSeq" id="WP_268153065.1">
    <property type="nucleotide sequence ID" value="NZ_JAPPUW010000019.1"/>
</dbReference>
<dbReference type="AlphaFoldDB" id="A0A9X4R771"/>
<evidence type="ECO:0000313" key="2">
    <source>
        <dbReference type="Proteomes" id="UP001152766"/>
    </source>
</evidence>
<dbReference type="InterPro" id="IPR013406">
    <property type="entry name" value="CHP02574_addiction_mod"/>
</dbReference>
<proteinExistence type="predicted"/>
<comment type="caution">
    <text evidence="1">The sequence shown here is derived from an EMBL/GenBank/DDBJ whole genome shotgun (WGS) entry which is preliminary data.</text>
</comment>
<organism evidence="1 2">
    <name type="scientific">Pelomonas aquatica</name>
    <dbReference type="NCBI Taxonomy" id="431058"/>
    <lineage>
        <taxon>Bacteria</taxon>
        <taxon>Pseudomonadati</taxon>
        <taxon>Pseudomonadota</taxon>
        <taxon>Betaproteobacteria</taxon>
        <taxon>Burkholderiales</taxon>
        <taxon>Sphaerotilaceae</taxon>
        <taxon>Roseateles</taxon>
    </lineage>
</organism>
<dbReference type="Pfam" id="PF09720">
    <property type="entry name" value="Unstab_antitox"/>
    <property type="match status" value="1"/>
</dbReference>
<reference evidence="1" key="1">
    <citation type="submission" date="2019-02" db="EMBL/GenBank/DDBJ databases">
        <title>Draft genome of the type strain Pelomonas aquatica CCUG 52575T.</title>
        <authorList>
            <person name="Gomila M."/>
            <person name="Lalucat J."/>
        </authorList>
    </citation>
    <scope>NUCLEOTIDE SEQUENCE</scope>
    <source>
        <strain evidence="1">CCUG 52575</strain>
    </source>
</reference>
<sequence>MSISTDDLQAQVLGLPEAERARLLELLIASLEPRTPAQQAWIAEAQRRRETVRSGEVQLVPADAALARVRTRLA</sequence>
<protein>
    <submittedName>
        <fullName evidence="1">Acyl-protein synthetase</fullName>
    </submittedName>
</protein>
<name>A0A9X4R771_9BURK</name>
<dbReference type="Proteomes" id="UP001152766">
    <property type="component" value="Unassembled WGS sequence"/>
</dbReference>
<accession>A0A9X4R771</accession>
<keyword evidence="2" id="KW-1185">Reference proteome</keyword>
<gene>
    <name evidence="1" type="ORF">EXJ73_21775</name>
</gene>
<evidence type="ECO:0000313" key="1">
    <source>
        <dbReference type="EMBL" id="MDG0865094.1"/>
    </source>
</evidence>
<dbReference type="EMBL" id="SGUG01000052">
    <property type="protein sequence ID" value="MDG0865094.1"/>
    <property type="molecule type" value="Genomic_DNA"/>
</dbReference>